<dbReference type="eggNOG" id="ENOG502SC34">
    <property type="taxonomic scope" value="Eukaryota"/>
</dbReference>
<feature type="compositionally biased region" description="Basic and acidic residues" evidence="2">
    <location>
        <begin position="57"/>
        <end position="78"/>
    </location>
</feature>
<proteinExistence type="predicted"/>
<dbReference type="InterPro" id="IPR036875">
    <property type="entry name" value="Znf_CCHC_sf"/>
</dbReference>
<organism evidence="4 5">
    <name type="scientific">Pseudocercospora fijiensis (strain CIRAD86)</name>
    <name type="common">Black leaf streak disease fungus</name>
    <name type="synonym">Mycosphaerella fijiensis</name>
    <dbReference type="NCBI Taxonomy" id="383855"/>
    <lineage>
        <taxon>Eukaryota</taxon>
        <taxon>Fungi</taxon>
        <taxon>Dikarya</taxon>
        <taxon>Ascomycota</taxon>
        <taxon>Pezizomycotina</taxon>
        <taxon>Dothideomycetes</taxon>
        <taxon>Dothideomycetidae</taxon>
        <taxon>Mycosphaerellales</taxon>
        <taxon>Mycosphaerellaceae</taxon>
        <taxon>Pseudocercospora</taxon>
    </lineage>
</organism>
<keyword evidence="5" id="KW-1185">Reference proteome</keyword>
<name>M3AB24_PSEFD</name>
<dbReference type="Proteomes" id="UP000016932">
    <property type="component" value="Unassembled WGS sequence"/>
</dbReference>
<dbReference type="EMBL" id="KB446559">
    <property type="protein sequence ID" value="EME81766.1"/>
    <property type="molecule type" value="Genomic_DNA"/>
</dbReference>
<dbReference type="PROSITE" id="PS50158">
    <property type="entry name" value="ZF_CCHC"/>
    <property type="match status" value="1"/>
</dbReference>
<dbReference type="GO" id="GO:0003676">
    <property type="term" value="F:nucleic acid binding"/>
    <property type="evidence" value="ECO:0007669"/>
    <property type="project" value="InterPro"/>
</dbReference>
<dbReference type="RefSeq" id="XP_007927333.1">
    <property type="nucleotide sequence ID" value="XM_007929142.1"/>
</dbReference>
<dbReference type="VEuPathDB" id="FungiDB:MYCFIDRAFT_197073"/>
<protein>
    <recommendedName>
        <fullName evidence="3">CCHC-type domain-containing protein</fullName>
    </recommendedName>
</protein>
<feature type="region of interest" description="Disordered" evidence="2">
    <location>
        <begin position="1"/>
        <end position="94"/>
    </location>
</feature>
<keyword evidence="1" id="KW-0479">Metal-binding</keyword>
<dbReference type="OrthoDB" id="427960at2759"/>
<gene>
    <name evidence="4" type="ORF">MYCFIDRAFT_197073</name>
</gene>
<evidence type="ECO:0000259" key="3">
    <source>
        <dbReference type="PROSITE" id="PS50158"/>
    </source>
</evidence>
<keyword evidence="1" id="KW-0863">Zinc-finger</keyword>
<keyword evidence="1" id="KW-0862">Zinc</keyword>
<evidence type="ECO:0000313" key="4">
    <source>
        <dbReference type="EMBL" id="EME81766.1"/>
    </source>
</evidence>
<dbReference type="Pfam" id="PF00098">
    <property type="entry name" value="zf-CCHC"/>
    <property type="match status" value="1"/>
</dbReference>
<feature type="compositionally biased region" description="Polar residues" evidence="2">
    <location>
        <begin position="46"/>
        <end position="55"/>
    </location>
</feature>
<feature type="compositionally biased region" description="Acidic residues" evidence="2">
    <location>
        <begin position="114"/>
        <end position="123"/>
    </location>
</feature>
<dbReference type="InterPro" id="IPR001878">
    <property type="entry name" value="Znf_CCHC"/>
</dbReference>
<feature type="compositionally biased region" description="Basic and acidic residues" evidence="2">
    <location>
        <begin position="177"/>
        <end position="196"/>
    </location>
</feature>
<feature type="compositionally biased region" description="Acidic residues" evidence="2">
    <location>
        <begin position="149"/>
        <end position="166"/>
    </location>
</feature>
<dbReference type="AlphaFoldDB" id="M3AB24"/>
<dbReference type="HOGENOM" id="CLU_059403_0_0_1"/>
<evidence type="ECO:0000313" key="5">
    <source>
        <dbReference type="Proteomes" id="UP000016932"/>
    </source>
</evidence>
<dbReference type="STRING" id="383855.M3AB24"/>
<dbReference type="KEGG" id="pfj:MYCFIDRAFT_197073"/>
<evidence type="ECO:0000256" key="1">
    <source>
        <dbReference type="PROSITE-ProRule" id="PRU00047"/>
    </source>
</evidence>
<feature type="region of interest" description="Disordered" evidence="2">
    <location>
        <begin position="106"/>
        <end position="229"/>
    </location>
</feature>
<dbReference type="GeneID" id="19335626"/>
<evidence type="ECO:0000256" key="2">
    <source>
        <dbReference type="SAM" id="MobiDB-lite"/>
    </source>
</evidence>
<feature type="region of interest" description="Disordered" evidence="2">
    <location>
        <begin position="246"/>
        <end position="265"/>
    </location>
</feature>
<dbReference type="Gene3D" id="4.10.60.10">
    <property type="entry name" value="Zinc finger, CCHC-type"/>
    <property type="match status" value="1"/>
</dbReference>
<accession>M3AB24</accession>
<reference evidence="4 5" key="1">
    <citation type="journal article" date="2012" name="PLoS Pathog.">
        <title>Diverse lifestyles and strategies of plant pathogenesis encoded in the genomes of eighteen Dothideomycetes fungi.</title>
        <authorList>
            <person name="Ohm R.A."/>
            <person name="Feau N."/>
            <person name="Henrissat B."/>
            <person name="Schoch C.L."/>
            <person name="Horwitz B.A."/>
            <person name="Barry K.W."/>
            <person name="Condon B.J."/>
            <person name="Copeland A.C."/>
            <person name="Dhillon B."/>
            <person name="Glaser F."/>
            <person name="Hesse C.N."/>
            <person name="Kosti I."/>
            <person name="LaButti K."/>
            <person name="Lindquist E.A."/>
            <person name="Lucas S."/>
            <person name="Salamov A.A."/>
            <person name="Bradshaw R.E."/>
            <person name="Ciuffetti L."/>
            <person name="Hamelin R.C."/>
            <person name="Kema G.H.J."/>
            <person name="Lawrence C."/>
            <person name="Scott J.A."/>
            <person name="Spatafora J.W."/>
            <person name="Turgeon B.G."/>
            <person name="de Wit P.J.G.M."/>
            <person name="Zhong S."/>
            <person name="Goodwin S.B."/>
            <person name="Grigoriev I.V."/>
        </authorList>
    </citation>
    <scope>NUCLEOTIDE SEQUENCE [LARGE SCALE GENOMIC DNA]</scope>
    <source>
        <strain evidence="4 5">CIRAD86</strain>
    </source>
</reference>
<dbReference type="SUPFAM" id="SSF57756">
    <property type="entry name" value="Retrovirus zinc finger-like domains"/>
    <property type="match status" value="1"/>
</dbReference>
<dbReference type="GO" id="GO:0008270">
    <property type="term" value="F:zinc ion binding"/>
    <property type="evidence" value="ECO:0007669"/>
    <property type="project" value="UniProtKB-KW"/>
</dbReference>
<sequence>MAAPSKQPPKAMSSRLANMKFMQRASPSPTPGTGTPRQPPNKRQRLSSGLGTPTVSAREEANSEAIDRAAAEKGDTKWYLRIKAPSTPASPSPLRIISAGYATLDAQSSREADMKDDDGDAVDGDGPQMTGRISYGNFKRNAQKQPQQDESESSSDSEDDENDEQDSTGVNALINQGRKEAAARAKAELRAKKEQNSYESQRLAHERRKKEVNLNGISSISNGGGGGGGGGGGLANMACHNCSAKGHKAADCPQRSNRGMSKDALPTVLRENFQTAGLGALGARSEHY</sequence>
<feature type="domain" description="CCHC-type" evidence="3">
    <location>
        <begin position="239"/>
        <end position="254"/>
    </location>
</feature>